<dbReference type="InterPro" id="IPR053951">
    <property type="entry name" value="K_trans_N"/>
</dbReference>
<dbReference type="GO" id="GO:0015079">
    <property type="term" value="F:potassium ion transmembrane transporter activity"/>
    <property type="evidence" value="ECO:0007669"/>
    <property type="project" value="UniProtKB-UniRule"/>
</dbReference>
<comment type="catalytic activity">
    <reaction evidence="12">
        <text>K(+)(in) + H(+)(in) = K(+)(out) + H(+)(out)</text>
        <dbReference type="Rhea" id="RHEA:28490"/>
        <dbReference type="ChEBI" id="CHEBI:15378"/>
        <dbReference type="ChEBI" id="CHEBI:29103"/>
    </reaction>
</comment>
<feature type="transmembrane region" description="Helical" evidence="12">
    <location>
        <begin position="288"/>
        <end position="319"/>
    </location>
</feature>
<evidence type="ECO:0000313" key="15">
    <source>
        <dbReference type="EMBL" id="RBP47261.1"/>
    </source>
</evidence>
<keyword evidence="10 12" id="KW-0406">Ion transport</keyword>
<evidence type="ECO:0000256" key="8">
    <source>
        <dbReference type="ARBA" id="ARBA00022958"/>
    </source>
</evidence>
<evidence type="ECO:0000256" key="4">
    <source>
        <dbReference type="ARBA" id="ARBA00022475"/>
    </source>
</evidence>
<organism evidence="15 16">
    <name type="scientific">Roseimicrobium gellanilyticum</name>
    <dbReference type="NCBI Taxonomy" id="748857"/>
    <lineage>
        <taxon>Bacteria</taxon>
        <taxon>Pseudomonadati</taxon>
        <taxon>Verrucomicrobiota</taxon>
        <taxon>Verrucomicrobiia</taxon>
        <taxon>Verrucomicrobiales</taxon>
        <taxon>Verrucomicrobiaceae</taxon>
        <taxon>Roseimicrobium</taxon>
    </lineage>
</organism>
<feature type="transmembrane region" description="Helical" evidence="12">
    <location>
        <begin position="426"/>
        <end position="443"/>
    </location>
</feature>
<keyword evidence="7 12" id="KW-0769">Symport</keyword>
<feature type="transmembrane region" description="Helical" evidence="12">
    <location>
        <begin position="401"/>
        <end position="420"/>
    </location>
</feature>
<evidence type="ECO:0000259" key="13">
    <source>
        <dbReference type="Pfam" id="PF02705"/>
    </source>
</evidence>
<keyword evidence="5 12" id="KW-0633">Potassium transport</keyword>
<accession>A0A366HSK4</accession>
<evidence type="ECO:0000256" key="10">
    <source>
        <dbReference type="ARBA" id="ARBA00023065"/>
    </source>
</evidence>
<comment type="subcellular location">
    <subcellularLocation>
        <location evidence="12">Cell membrane</location>
        <topology evidence="12">Multi-pass membrane protein</topology>
    </subcellularLocation>
    <subcellularLocation>
        <location evidence="1">Membrane</location>
        <topology evidence="1">Multi-pass membrane protein</topology>
    </subcellularLocation>
</comment>
<comment type="similarity">
    <text evidence="2 12">Belongs to the HAK/KUP transporter (TC 2.A.72) family.</text>
</comment>
<feature type="transmembrane region" description="Helical" evidence="12">
    <location>
        <begin position="340"/>
        <end position="361"/>
    </location>
</feature>
<dbReference type="EMBL" id="QNRR01000001">
    <property type="protein sequence ID" value="RBP47261.1"/>
    <property type="molecule type" value="Genomic_DNA"/>
</dbReference>
<keyword evidence="11 12" id="KW-0472">Membrane</keyword>
<dbReference type="InterPro" id="IPR003855">
    <property type="entry name" value="K+_transporter"/>
</dbReference>
<feature type="transmembrane region" description="Helical" evidence="12">
    <location>
        <begin position="367"/>
        <end position="389"/>
    </location>
</feature>
<keyword evidence="6 12" id="KW-0812">Transmembrane</keyword>
<keyword evidence="8 12" id="KW-0630">Potassium</keyword>
<keyword evidence="9 12" id="KW-1133">Transmembrane helix</keyword>
<evidence type="ECO:0000256" key="2">
    <source>
        <dbReference type="ARBA" id="ARBA00007019"/>
    </source>
</evidence>
<feature type="domain" description="K+ potassium transporter C-terminal" evidence="14">
    <location>
        <begin position="478"/>
        <end position="625"/>
    </location>
</feature>
<keyword evidence="3 12" id="KW-0813">Transport</keyword>
<dbReference type="HAMAP" id="MF_01522">
    <property type="entry name" value="Kup"/>
    <property type="match status" value="1"/>
</dbReference>
<evidence type="ECO:0000259" key="14">
    <source>
        <dbReference type="Pfam" id="PF22776"/>
    </source>
</evidence>
<dbReference type="Pfam" id="PF02705">
    <property type="entry name" value="K_trans"/>
    <property type="match status" value="1"/>
</dbReference>
<protein>
    <recommendedName>
        <fullName evidence="12">Probable potassium transport system protein Kup</fullName>
    </recommendedName>
</protein>
<dbReference type="InterPro" id="IPR053952">
    <property type="entry name" value="K_trans_C"/>
</dbReference>
<keyword evidence="4 12" id="KW-1003">Cell membrane</keyword>
<evidence type="ECO:0000256" key="9">
    <source>
        <dbReference type="ARBA" id="ARBA00022989"/>
    </source>
</evidence>
<evidence type="ECO:0000256" key="11">
    <source>
        <dbReference type="ARBA" id="ARBA00023136"/>
    </source>
</evidence>
<evidence type="ECO:0000313" key="16">
    <source>
        <dbReference type="Proteomes" id="UP000253426"/>
    </source>
</evidence>
<dbReference type="RefSeq" id="WP_113956213.1">
    <property type="nucleotide sequence ID" value="NZ_QNRR01000001.1"/>
</dbReference>
<evidence type="ECO:0000256" key="5">
    <source>
        <dbReference type="ARBA" id="ARBA00022538"/>
    </source>
</evidence>
<dbReference type="GO" id="GO:0015293">
    <property type="term" value="F:symporter activity"/>
    <property type="evidence" value="ECO:0007669"/>
    <property type="project" value="UniProtKB-UniRule"/>
</dbReference>
<reference evidence="15 16" key="1">
    <citation type="submission" date="2018-06" db="EMBL/GenBank/DDBJ databases">
        <title>Genomic Encyclopedia of Type Strains, Phase IV (KMG-IV): sequencing the most valuable type-strain genomes for metagenomic binning, comparative biology and taxonomic classification.</title>
        <authorList>
            <person name="Goeker M."/>
        </authorList>
    </citation>
    <scope>NUCLEOTIDE SEQUENCE [LARGE SCALE GENOMIC DNA]</scope>
    <source>
        <strain evidence="15 16">DSM 25532</strain>
    </source>
</reference>
<evidence type="ECO:0000256" key="6">
    <source>
        <dbReference type="ARBA" id="ARBA00022692"/>
    </source>
</evidence>
<evidence type="ECO:0000256" key="7">
    <source>
        <dbReference type="ARBA" id="ARBA00022847"/>
    </source>
</evidence>
<dbReference type="AlphaFoldDB" id="A0A366HSK4"/>
<gene>
    <name evidence="12" type="primary">kup</name>
    <name evidence="15" type="ORF">DES53_10158</name>
</gene>
<evidence type="ECO:0000256" key="3">
    <source>
        <dbReference type="ARBA" id="ARBA00022448"/>
    </source>
</evidence>
<comment type="function">
    <text evidence="12">Transport of potassium into the cell. Likely operates as a K(+):H(+) symporter.</text>
</comment>
<keyword evidence="16" id="KW-1185">Reference proteome</keyword>
<feature type="domain" description="K+ potassium transporter integral membrane" evidence="13">
    <location>
        <begin position="13"/>
        <end position="464"/>
    </location>
</feature>
<dbReference type="Proteomes" id="UP000253426">
    <property type="component" value="Unassembled WGS sequence"/>
</dbReference>
<comment type="caution">
    <text evidence="15">The sequence shown here is derived from an EMBL/GenBank/DDBJ whole genome shotgun (WGS) entry which is preliminary data.</text>
</comment>
<feature type="transmembrane region" description="Helical" evidence="12">
    <location>
        <begin position="142"/>
        <end position="160"/>
    </location>
</feature>
<evidence type="ECO:0000256" key="1">
    <source>
        <dbReference type="ARBA" id="ARBA00004141"/>
    </source>
</evidence>
<dbReference type="OrthoDB" id="9805577at2"/>
<dbReference type="Pfam" id="PF22776">
    <property type="entry name" value="K_trans_C"/>
    <property type="match status" value="1"/>
</dbReference>
<feature type="transmembrane region" description="Helical" evidence="12">
    <location>
        <begin position="46"/>
        <end position="70"/>
    </location>
</feature>
<feature type="transmembrane region" description="Helical" evidence="12">
    <location>
        <begin position="104"/>
        <end position="130"/>
    </location>
</feature>
<evidence type="ECO:0000256" key="12">
    <source>
        <dbReference type="HAMAP-Rule" id="MF_01522"/>
    </source>
</evidence>
<dbReference type="PANTHER" id="PTHR30540:SF79">
    <property type="entry name" value="LOW AFFINITY POTASSIUM TRANSPORT SYSTEM PROTEIN KUP"/>
    <property type="match status" value="1"/>
</dbReference>
<feature type="transmembrane region" description="Helical" evidence="12">
    <location>
        <begin position="218"/>
        <end position="238"/>
    </location>
</feature>
<feature type="transmembrane region" description="Helical" evidence="12">
    <location>
        <begin position="250"/>
        <end position="268"/>
    </location>
</feature>
<proteinExistence type="inferred from homology"/>
<sequence>MNNPHHARSWAVAVAALGVVYGDIGTSPLYALRECLAEGRFHANDPVTILGPVSLMLWSLILIVSIKYLLILVRATNQGEGGVFALLSILRHPEAGLKKEHLKWLGLFAIVGAALLYGDGVITPAISVLSAVEGLEEINHEFEKYVVPVAVAILLAIFLVQRHGTHRIGAGFGPIMLIWFGVLGFLGIYNLIQHPGAVAALSPHYGVRYLLEHGHHGLGIMGSVLLCVTGCEALYADIGHFGRTAMQRSWFLVAYPGLTLNYLGQAALVLRDPSAHESPFFRLVPQSWLLPLVILSTLATIIASQAMITGVFSLTQQAVQLGFLPRLKIKHTNPHVRGQIYLPQINLLLCVCCLALVLAFGSSSKLAAAYGLTVSANMMLSGALLLIVVTRLWKWPWWKGMVPVILFLMWESTYVAGSLAKLFHGAWMPLLLTLLLWILMKTWQDGRALLWRIMTRGQIPIVHLLGELENKRIPRVRGTGVFMSGSSDGMPLVLLHHLKHNKSLHERVVLLTVQFLEEPHATKEERFTVTELMPDFYRVVLRYGFVESPDVMRDLCRALAVKRGGDMSNISFYQARELLLPTGKSGMMPWRKKLFIFLSRIARPATGYFDLPSRQVIELGIQMEL</sequence>
<dbReference type="GO" id="GO:0005886">
    <property type="term" value="C:plasma membrane"/>
    <property type="evidence" value="ECO:0007669"/>
    <property type="project" value="UniProtKB-SubCell"/>
</dbReference>
<dbReference type="InterPro" id="IPR023051">
    <property type="entry name" value="Kup"/>
</dbReference>
<feature type="transmembrane region" description="Helical" evidence="12">
    <location>
        <begin position="172"/>
        <end position="192"/>
    </location>
</feature>
<dbReference type="PANTHER" id="PTHR30540">
    <property type="entry name" value="OSMOTIC STRESS POTASSIUM TRANSPORTER"/>
    <property type="match status" value="1"/>
</dbReference>
<name>A0A366HSK4_9BACT</name>